<feature type="non-terminal residue" evidence="2">
    <location>
        <position position="1"/>
    </location>
</feature>
<name>A0A0C2T5Z2_AMAMK</name>
<proteinExistence type="inferred from homology"/>
<sequence>QRSLVESRLNSVIQSGFEIEIKRHWLGKEWLPRGFVVHDIHAMNRQTFRLEYRHQT</sequence>
<dbReference type="STRING" id="946122.A0A0C2T5Z2"/>
<gene>
    <name evidence="2" type="ORF">M378DRAFT_48092</name>
</gene>
<dbReference type="EMBL" id="KN818222">
    <property type="protein sequence ID" value="KIL71400.1"/>
    <property type="molecule type" value="Genomic_DNA"/>
</dbReference>
<dbReference type="SUPFAM" id="SSF51556">
    <property type="entry name" value="Metallo-dependent hydrolases"/>
    <property type="match status" value="1"/>
</dbReference>
<dbReference type="Pfam" id="PF19326">
    <property type="entry name" value="AMP_deaminase"/>
    <property type="match status" value="1"/>
</dbReference>
<protein>
    <submittedName>
        <fullName evidence="2">Uncharacterized protein</fullName>
    </submittedName>
</protein>
<accession>A0A0C2T5Z2</accession>
<dbReference type="Proteomes" id="UP000054549">
    <property type="component" value="Unassembled WGS sequence"/>
</dbReference>
<evidence type="ECO:0000313" key="2">
    <source>
        <dbReference type="EMBL" id="KIL71400.1"/>
    </source>
</evidence>
<dbReference type="GO" id="GO:0003876">
    <property type="term" value="F:AMP deaminase activity"/>
    <property type="evidence" value="ECO:0007669"/>
    <property type="project" value="InterPro"/>
</dbReference>
<feature type="non-terminal residue" evidence="2">
    <location>
        <position position="56"/>
    </location>
</feature>
<dbReference type="HOGENOM" id="CLU_3019729_0_0_1"/>
<dbReference type="Gene3D" id="3.20.20.140">
    <property type="entry name" value="Metal-dependent hydrolases"/>
    <property type="match status" value="1"/>
</dbReference>
<dbReference type="InterPro" id="IPR032466">
    <property type="entry name" value="Metal_Hydrolase"/>
</dbReference>
<dbReference type="GO" id="GO:0032264">
    <property type="term" value="P:IMP salvage"/>
    <property type="evidence" value="ECO:0007669"/>
    <property type="project" value="InterPro"/>
</dbReference>
<dbReference type="InterPro" id="IPR006329">
    <property type="entry name" value="AMPD"/>
</dbReference>
<organism evidence="2 3">
    <name type="scientific">Amanita muscaria (strain Koide BX008)</name>
    <dbReference type="NCBI Taxonomy" id="946122"/>
    <lineage>
        <taxon>Eukaryota</taxon>
        <taxon>Fungi</taxon>
        <taxon>Dikarya</taxon>
        <taxon>Basidiomycota</taxon>
        <taxon>Agaricomycotina</taxon>
        <taxon>Agaricomycetes</taxon>
        <taxon>Agaricomycetidae</taxon>
        <taxon>Agaricales</taxon>
        <taxon>Pluteineae</taxon>
        <taxon>Amanitaceae</taxon>
        <taxon>Amanita</taxon>
    </lineage>
</organism>
<dbReference type="AlphaFoldDB" id="A0A0C2T5Z2"/>
<reference evidence="2 3" key="1">
    <citation type="submission" date="2014-04" db="EMBL/GenBank/DDBJ databases">
        <title>Evolutionary Origins and Diversification of the Mycorrhizal Mutualists.</title>
        <authorList>
            <consortium name="DOE Joint Genome Institute"/>
            <consortium name="Mycorrhizal Genomics Consortium"/>
            <person name="Kohler A."/>
            <person name="Kuo A."/>
            <person name="Nagy L.G."/>
            <person name="Floudas D."/>
            <person name="Copeland A."/>
            <person name="Barry K.W."/>
            <person name="Cichocki N."/>
            <person name="Veneault-Fourrey C."/>
            <person name="LaButti K."/>
            <person name="Lindquist E.A."/>
            <person name="Lipzen A."/>
            <person name="Lundell T."/>
            <person name="Morin E."/>
            <person name="Murat C."/>
            <person name="Riley R."/>
            <person name="Ohm R."/>
            <person name="Sun H."/>
            <person name="Tunlid A."/>
            <person name="Henrissat B."/>
            <person name="Grigoriev I.V."/>
            <person name="Hibbett D.S."/>
            <person name="Martin F."/>
        </authorList>
    </citation>
    <scope>NUCLEOTIDE SEQUENCE [LARGE SCALE GENOMIC DNA]</scope>
    <source>
        <strain evidence="2 3">Koide BX008</strain>
    </source>
</reference>
<comment type="similarity">
    <text evidence="1">Belongs to the metallo-dependent hydrolases superfamily. Adenosine and AMP deaminases family.</text>
</comment>
<dbReference type="InParanoid" id="A0A0C2T5Z2"/>
<evidence type="ECO:0000313" key="3">
    <source>
        <dbReference type="Proteomes" id="UP000054549"/>
    </source>
</evidence>
<evidence type="ECO:0000256" key="1">
    <source>
        <dbReference type="ARBA" id="ARBA00006676"/>
    </source>
</evidence>
<keyword evidence="3" id="KW-1185">Reference proteome</keyword>
<dbReference type="OrthoDB" id="1723809at2759"/>